<protein>
    <submittedName>
        <fullName evidence="1">Uncharacterized protein</fullName>
    </submittedName>
</protein>
<dbReference type="EMBL" id="LAZR01019609">
    <property type="protein sequence ID" value="KKL91911.1"/>
    <property type="molecule type" value="Genomic_DNA"/>
</dbReference>
<proteinExistence type="predicted"/>
<gene>
    <name evidence="1" type="ORF">LCGC14_1889950</name>
</gene>
<dbReference type="AlphaFoldDB" id="A0A0F9GMZ0"/>
<evidence type="ECO:0000313" key="1">
    <source>
        <dbReference type="EMBL" id="KKL91911.1"/>
    </source>
</evidence>
<name>A0A0F9GMZ0_9ZZZZ</name>
<accession>A0A0F9GMZ0</accession>
<organism evidence="1">
    <name type="scientific">marine sediment metagenome</name>
    <dbReference type="NCBI Taxonomy" id="412755"/>
    <lineage>
        <taxon>unclassified sequences</taxon>
        <taxon>metagenomes</taxon>
        <taxon>ecological metagenomes</taxon>
    </lineage>
</organism>
<comment type="caution">
    <text evidence="1">The sequence shown here is derived from an EMBL/GenBank/DDBJ whole genome shotgun (WGS) entry which is preliminary data.</text>
</comment>
<reference evidence="1" key="1">
    <citation type="journal article" date="2015" name="Nature">
        <title>Complex archaea that bridge the gap between prokaryotes and eukaryotes.</title>
        <authorList>
            <person name="Spang A."/>
            <person name="Saw J.H."/>
            <person name="Jorgensen S.L."/>
            <person name="Zaremba-Niedzwiedzka K."/>
            <person name="Martijn J."/>
            <person name="Lind A.E."/>
            <person name="van Eijk R."/>
            <person name="Schleper C."/>
            <person name="Guy L."/>
            <person name="Ettema T.J."/>
        </authorList>
    </citation>
    <scope>NUCLEOTIDE SEQUENCE</scope>
</reference>
<sequence length="256" mass="26475">MADRTPGYLDGRRSRVGNVSTWSDVPNVLIPGTLEAYGIFEDFVSLEQLNIGGDSNGWDFWIQNAAVLSQGDNAGGAALITCGGTDEDSGQIILGALAGGGIFFPAADKHLWFEARVYAGVVSAAEFNYFIGLINPVNAAILADAGGAFPNDDMLGFAAVDGDANWSFVGDNASAEDLNPLGAGAVVTAAWHTLGFYVNGVTDVTVYYDRVAIAAGAIATANIPTTGLMPAIAVKAGAVAAETITVDYVMCVQLRV</sequence>